<dbReference type="GO" id="GO:0005886">
    <property type="term" value="C:plasma membrane"/>
    <property type="evidence" value="ECO:0007669"/>
    <property type="project" value="UniProtKB-SubCell"/>
</dbReference>
<protein>
    <submittedName>
        <fullName evidence="10">CSON011700 protein</fullName>
    </submittedName>
</protein>
<sequence>MVEAWDVNMYQDLEVVQDRKVAKKQLMTYLIIGFTLTYFLAFLTILLFLHITPEFSIIQEWYFLFFYLNTAGGYFIFISHFVLMLKVVVIRFKLLNTAFTTKLTKKVFMTHSLDEIENVIIKISILHNEINAFIDLGNKLFSVQMIPFLAMFMNYLIFTTFQFYQVFIKYDRILLIKTVINVPWIVWSATLVLLIVHNASKILDLSQELAIKIHNTINHLDPSHYGLVIRRLKYFSQQIQHRTPIVSCGLFEIDYSLLFNVSIKMAGAFTTFVVILIQFDSSK</sequence>
<gene>
    <name evidence="10" type="primary">CSON011700</name>
</gene>
<organism evidence="10">
    <name type="scientific">Culicoides sonorensis</name>
    <name type="common">Biting midge</name>
    <dbReference type="NCBI Taxonomy" id="179676"/>
    <lineage>
        <taxon>Eukaryota</taxon>
        <taxon>Metazoa</taxon>
        <taxon>Ecdysozoa</taxon>
        <taxon>Arthropoda</taxon>
        <taxon>Hexapoda</taxon>
        <taxon>Insecta</taxon>
        <taxon>Pterygota</taxon>
        <taxon>Neoptera</taxon>
        <taxon>Endopterygota</taxon>
        <taxon>Diptera</taxon>
        <taxon>Nematocera</taxon>
        <taxon>Chironomoidea</taxon>
        <taxon>Ceratopogonidae</taxon>
        <taxon>Ceratopogoninae</taxon>
        <taxon>Culicoides</taxon>
        <taxon>Monoculicoides</taxon>
    </lineage>
</organism>
<accession>A0A336LMR0</accession>
<dbReference type="EMBL" id="UFQT01000051">
    <property type="protein sequence ID" value="SSX19015.1"/>
    <property type="molecule type" value="Genomic_DNA"/>
</dbReference>
<dbReference type="GO" id="GO:0030424">
    <property type="term" value="C:axon"/>
    <property type="evidence" value="ECO:0007669"/>
    <property type="project" value="TreeGrafter"/>
</dbReference>
<evidence type="ECO:0000256" key="4">
    <source>
        <dbReference type="ARBA" id="ARBA00022989"/>
    </source>
</evidence>
<keyword evidence="5 8" id="KW-0472">Membrane</keyword>
<dbReference type="GO" id="GO:0007635">
    <property type="term" value="P:chemosensory behavior"/>
    <property type="evidence" value="ECO:0007669"/>
    <property type="project" value="TreeGrafter"/>
</dbReference>
<reference evidence="9" key="1">
    <citation type="submission" date="2018-04" db="EMBL/GenBank/DDBJ databases">
        <authorList>
            <person name="Go L.Y."/>
            <person name="Mitchell J.A."/>
        </authorList>
    </citation>
    <scope>NUCLEOTIDE SEQUENCE</scope>
    <source>
        <tissue evidence="9">Whole organism</tissue>
    </source>
</reference>
<comment type="subcellular location">
    <subcellularLocation>
        <location evidence="1">Cell membrane</location>
        <topology evidence="1">Multi-pass membrane protein</topology>
    </subcellularLocation>
</comment>
<dbReference type="GO" id="GO:0043025">
    <property type="term" value="C:neuronal cell body"/>
    <property type="evidence" value="ECO:0007669"/>
    <property type="project" value="TreeGrafter"/>
</dbReference>
<evidence type="ECO:0000313" key="10">
    <source>
        <dbReference type="EMBL" id="SSX19015.1"/>
    </source>
</evidence>
<keyword evidence="3 8" id="KW-0812">Transmembrane</keyword>
<dbReference type="AlphaFoldDB" id="A0A336LMR0"/>
<dbReference type="GO" id="GO:0008049">
    <property type="term" value="P:male courtship behavior"/>
    <property type="evidence" value="ECO:0007669"/>
    <property type="project" value="TreeGrafter"/>
</dbReference>
<evidence type="ECO:0000256" key="2">
    <source>
        <dbReference type="ARBA" id="ARBA00022475"/>
    </source>
</evidence>
<feature type="transmembrane region" description="Helical" evidence="8">
    <location>
        <begin position="61"/>
        <end position="85"/>
    </location>
</feature>
<keyword evidence="7" id="KW-0807">Transducer</keyword>
<feature type="transmembrane region" description="Helical" evidence="8">
    <location>
        <begin position="174"/>
        <end position="196"/>
    </location>
</feature>
<evidence type="ECO:0000313" key="9">
    <source>
        <dbReference type="EMBL" id="SSW98629.1"/>
    </source>
</evidence>
<evidence type="ECO:0000256" key="8">
    <source>
        <dbReference type="SAM" id="Phobius"/>
    </source>
</evidence>
<keyword evidence="6" id="KW-0675">Receptor</keyword>
<dbReference type="PANTHER" id="PTHR21143:SF133">
    <property type="entry name" value="GUSTATORY AND PHEROMONE RECEPTOR 32A-RELATED"/>
    <property type="match status" value="1"/>
</dbReference>
<dbReference type="GO" id="GO:0030425">
    <property type="term" value="C:dendrite"/>
    <property type="evidence" value="ECO:0007669"/>
    <property type="project" value="TreeGrafter"/>
</dbReference>
<evidence type="ECO:0000256" key="5">
    <source>
        <dbReference type="ARBA" id="ARBA00023136"/>
    </source>
</evidence>
<name>A0A336LMR0_CULSO</name>
<reference evidence="10" key="2">
    <citation type="submission" date="2018-07" db="EMBL/GenBank/DDBJ databases">
        <authorList>
            <person name="Quirk P.G."/>
            <person name="Krulwich T.A."/>
        </authorList>
    </citation>
    <scope>NUCLEOTIDE SEQUENCE</scope>
</reference>
<proteinExistence type="predicted"/>
<evidence type="ECO:0000256" key="1">
    <source>
        <dbReference type="ARBA" id="ARBA00004651"/>
    </source>
</evidence>
<keyword evidence="4 8" id="KW-1133">Transmembrane helix</keyword>
<dbReference type="InterPro" id="IPR013604">
    <property type="entry name" value="7TM_chemorcpt"/>
</dbReference>
<dbReference type="Pfam" id="PF08395">
    <property type="entry name" value="7tm_7"/>
    <property type="match status" value="1"/>
</dbReference>
<evidence type="ECO:0000256" key="7">
    <source>
        <dbReference type="ARBA" id="ARBA00023224"/>
    </source>
</evidence>
<dbReference type="PANTHER" id="PTHR21143">
    <property type="entry name" value="INVERTEBRATE GUSTATORY RECEPTOR"/>
    <property type="match status" value="1"/>
</dbReference>
<feature type="transmembrane region" description="Helical" evidence="8">
    <location>
        <begin position="257"/>
        <end position="277"/>
    </location>
</feature>
<dbReference type="OMA" id="HIPVITC"/>
<evidence type="ECO:0000256" key="6">
    <source>
        <dbReference type="ARBA" id="ARBA00023170"/>
    </source>
</evidence>
<keyword evidence="2" id="KW-1003">Cell membrane</keyword>
<feature type="transmembrane region" description="Helical" evidence="8">
    <location>
        <begin position="145"/>
        <end position="167"/>
    </location>
</feature>
<dbReference type="GO" id="GO:0007165">
    <property type="term" value="P:signal transduction"/>
    <property type="evidence" value="ECO:0007669"/>
    <property type="project" value="UniProtKB-KW"/>
</dbReference>
<dbReference type="VEuPathDB" id="VectorBase:CSON011700"/>
<dbReference type="EMBL" id="UFQS01000051">
    <property type="protein sequence ID" value="SSW98629.1"/>
    <property type="molecule type" value="Genomic_DNA"/>
</dbReference>
<evidence type="ECO:0000256" key="3">
    <source>
        <dbReference type="ARBA" id="ARBA00022692"/>
    </source>
</evidence>
<feature type="transmembrane region" description="Helical" evidence="8">
    <location>
        <begin position="26"/>
        <end position="49"/>
    </location>
</feature>
<dbReference type="GO" id="GO:0050909">
    <property type="term" value="P:sensory perception of taste"/>
    <property type="evidence" value="ECO:0007669"/>
    <property type="project" value="InterPro"/>
</dbReference>